<evidence type="ECO:0000313" key="1">
    <source>
        <dbReference type="EMBL" id="CAK5051618.1"/>
    </source>
</evidence>
<name>A0ACB0YL05_MELEN</name>
<accession>A0ACB0YL05</accession>
<dbReference type="EMBL" id="CAVMJV010000014">
    <property type="protein sequence ID" value="CAK5051618.1"/>
    <property type="molecule type" value="Genomic_DNA"/>
</dbReference>
<organism evidence="1 2">
    <name type="scientific">Meloidogyne enterolobii</name>
    <name type="common">Root-knot nematode worm</name>
    <name type="synonym">Meloidogyne mayaguensis</name>
    <dbReference type="NCBI Taxonomy" id="390850"/>
    <lineage>
        <taxon>Eukaryota</taxon>
        <taxon>Metazoa</taxon>
        <taxon>Ecdysozoa</taxon>
        <taxon>Nematoda</taxon>
        <taxon>Chromadorea</taxon>
        <taxon>Rhabditida</taxon>
        <taxon>Tylenchina</taxon>
        <taxon>Tylenchomorpha</taxon>
        <taxon>Tylenchoidea</taxon>
        <taxon>Meloidogynidae</taxon>
        <taxon>Meloidogyninae</taxon>
        <taxon>Meloidogyne</taxon>
    </lineage>
</organism>
<dbReference type="Proteomes" id="UP001497535">
    <property type="component" value="Unassembled WGS sequence"/>
</dbReference>
<sequence>MFLSQKSFSFFPSSTFSSSSSSSSSPTTSSSFPSPSLFYPLKLIYLIKFKQIIILTILPPFFGILIVFAIAILFHSEQIFGYEWTCGIAYLPSISRILNLPAERIVWNFLILLHIPLRLLIILHIFFSFSKQKFKENIQIIQKSNVKFITRKCLPKITPNKYLQIVYLISGLFDNLFLSSLSVVGEREHSELHVIFFSFYLFSIFINFSVHFYLELNLLKNTKKSQKFHFIFLFLLFLLIPFIIFFFSINQLYCIKFSYEIFVFIEYLIVFCIFCFNFCILFENHKNCFFIFLLNK</sequence>
<gene>
    <name evidence="1" type="ORF">MENTE1834_LOCUS13657</name>
</gene>
<reference evidence="1" key="1">
    <citation type="submission" date="2023-11" db="EMBL/GenBank/DDBJ databases">
        <authorList>
            <person name="Poullet M."/>
        </authorList>
    </citation>
    <scope>NUCLEOTIDE SEQUENCE</scope>
    <source>
        <strain evidence="1">E1834</strain>
    </source>
</reference>
<comment type="caution">
    <text evidence="1">The sequence shown here is derived from an EMBL/GenBank/DDBJ whole genome shotgun (WGS) entry which is preliminary data.</text>
</comment>
<keyword evidence="2" id="KW-1185">Reference proteome</keyword>
<evidence type="ECO:0000313" key="2">
    <source>
        <dbReference type="Proteomes" id="UP001497535"/>
    </source>
</evidence>
<protein>
    <submittedName>
        <fullName evidence="1">Uncharacterized protein</fullName>
    </submittedName>
</protein>
<proteinExistence type="predicted"/>